<proteinExistence type="predicted"/>
<feature type="non-terminal residue" evidence="1">
    <location>
        <position position="418"/>
    </location>
</feature>
<dbReference type="EMBL" id="UOES01000232">
    <property type="protein sequence ID" value="VAW27400.1"/>
    <property type="molecule type" value="Genomic_DNA"/>
</dbReference>
<name>A0A3B0UE52_9ZZZZ</name>
<organism evidence="1">
    <name type="scientific">hydrothermal vent metagenome</name>
    <dbReference type="NCBI Taxonomy" id="652676"/>
    <lineage>
        <taxon>unclassified sequences</taxon>
        <taxon>metagenomes</taxon>
        <taxon>ecological metagenomes</taxon>
    </lineage>
</organism>
<accession>A0A3B0UE52</accession>
<protein>
    <submittedName>
        <fullName evidence="1">Uncharacterized protein</fullName>
    </submittedName>
</protein>
<gene>
    <name evidence="1" type="ORF">MNBD_BACTEROID06-124</name>
</gene>
<dbReference type="AlphaFoldDB" id="A0A3B0UE52"/>
<evidence type="ECO:0000313" key="1">
    <source>
        <dbReference type="EMBL" id="VAW27400.1"/>
    </source>
</evidence>
<sequence>CCRNYSITNVISNHPDEGQYAGQTFYLEFPPVVKNGEPFINSSPQLFPPLNDYACPNRHYWVDFAGFDADGDSLTYKLVTPISTHSGRAIPVSEVPGPAPYPNVIWQSPFGIDNIMNGAPDLMVSNEGFLTVTPTQQGLYVFAVKCEEFRDGEKIGEVIRDFQMLVLDICPVADPPEIAGRKLGEPTFSYLDNMVVNFANTVTDENRCIEVQVSDPDALKVEDAFTENIYLKVIPLNFKTDKNLGDVLPTVSSAVLTDGSVETFKICFDKCPYIEDGNFKIGVIAFDDACALPLSDTLRIEVGITPPTNFDAQFITPDKVISITEGNNWDYDIEGTDADDDMLVLDVITEGFELADVGMSFINETLTNGQANTTFKWETGCDIYDFTEQTEFEVKVLLDDLDECDFGKPDTLTLNLQV</sequence>
<reference evidence="1" key="1">
    <citation type="submission" date="2018-06" db="EMBL/GenBank/DDBJ databases">
        <authorList>
            <person name="Zhirakovskaya E."/>
        </authorList>
    </citation>
    <scope>NUCLEOTIDE SEQUENCE</scope>
</reference>
<feature type="non-terminal residue" evidence="1">
    <location>
        <position position="1"/>
    </location>
</feature>